<gene>
    <name evidence="2" type="primary">LOC106802282</name>
</gene>
<name>A0ABM1D0A5_CERSS</name>
<dbReference type="GeneID" id="106802282"/>
<keyword evidence="1" id="KW-1185">Reference proteome</keyword>
<reference evidence="2" key="1">
    <citation type="submission" date="2025-08" db="UniProtKB">
        <authorList>
            <consortium name="RefSeq"/>
        </authorList>
    </citation>
    <scope>IDENTIFICATION</scope>
</reference>
<proteinExistence type="predicted"/>
<organism evidence="1 2">
    <name type="scientific">Ceratotherium simum simum</name>
    <name type="common">Southern white rhinoceros</name>
    <dbReference type="NCBI Taxonomy" id="73337"/>
    <lineage>
        <taxon>Eukaryota</taxon>
        <taxon>Metazoa</taxon>
        <taxon>Chordata</taxon>
        <taxon>Craniata</taxon>
        <taxon>Vertebrata</taxon>
        <taxon>Euteleostomi</taxon>
        <taxon>Mammalia</taxon>
        <taxon>Eutheria</taxon>
        <taxon>Laurasiatheria</taxon>
        <taxon>Perissodactyla</taxon>
        <taxon>Rhinocerotidae</taxon>
        <taxon>Ceratotherium</taxon>
    </lineage>
</organism>
<accession>A0ABM1D0A5</accession>
<evidence type="ECO:0000313" key="2">
    <source>
        <dbReference type="RefSeq" id="XP_014645236.1"/>
    </source>
</evidence>
<protein>
    <submittedName>
        <fullName evidence="2">LOW QUALITY PROTEIN: TGFB1-induced anti-apoptotic factor 1</fullName>
    </submittedName>
</protein>
<sequence>MTRGISSPSSLFREQSFLCAAGETGQQSWVRVGRGSQVLLGWSEQAYTDRGAYVPSRTSSPHPSSSHPCVKCNDLFKVNPFHLRQFGAYPSTASLLLCPSCLDHKVNLRGKALG</sequence>
<evidence type="ECO:0000313" key="1">
    <source>
        <dbReference type="Proteomes" id="UP000694910"/>
    </source>
</evidence>
<dbReference type="RefSeq" id="XP_014645236.1">
    <property type="nucleotide sequence ID" value="XM_014789750.1"/>
</dbReference>
<dbReference type="Proteomes" id="UP000694910">
    <property type="component" value="Unplaced"/>
</dbReference>